<keyword evidence="3" id="KW-0808">Transferase</keyword>
<keyword evidence="3" id="KW-0328">Glycosyltransferase</keyword>
<dbReference type="NCBIfam" id="TIGR04182">
    <property type="entry name" value="glyco_TIGR04182"/>
    <property type="match status" value="1"/>
</dbReference>
<dbReference type="PANTHER" id="PTHR48090">
    <property type="entry name" value="UNDECAPRENYL-PHOSPHATE 4-DEOXY-4-FORMAMIDO-L-ARABINOSE TRANSFERASE-RELATED"/>
    <property type="match status" value="1"/>
</dbReference>
<keyword evidence="1" id="KW-1133">Transmembrane helix</keyword>
<reference evidence="3 4" key="1">
    <citation type="submission" date="2019-09" db="EMBL/GenBank/DDBJ databases">
        <title>The complete genome of Methanoplanus sp. FWC-SCC4.</title>
        <authorList>
            <person name="Chen S.-C."/>
            <person name="Zhou Y.-Z."/>
            <person name="Lai M.-C."/>
        </authorList>
    </citation>
    <scope>NUCLEOTIDE SEQUENCE [LARGE SCALE GENOMIC DNA]</scope>
    <source>
        <strain evidence="3 4">FWC-SCC4</strain>
    </source>
</reference>
<name>A0AA97FCM4_9EURY</name>
<dbReference type="EMBL" id="CP043875">
    <property type="protein sequence ID" value="WOF16067.1"/>
    <property type="molecule type" value="Genomic_DNA"/>
</dbReference>
<dbReference type="InterPro" id="IPR050256">
    <property type="entry name" value="Glycosyltransferase_2"/>
</dbReference>
<dbReference type="Gene3D" id="3.90.550.10">
    <property type="entry name" value="Spore Coat Polysaccharide Biosynthesis Protein SpsA, Chain A"/>
    <property type="match status" value="1"/>
</dbReference>
<evidence type="ECO:0000256" key="1">
    <source>
        <dbReference type="SAM" id="Phobius"/>
    </source>
</evidence>
<feature type="transmembrane region" description="Helical" evidence="1">
    <location>
        <begin position="228"/>
        <end position="251"/>
    </location>
</feature>
<keyword evidence="1" id="KW-0812">Transmembrane</keyword>
<dbReference type="RefSeq" id="WP_317137642.1">
    <property type="nucleotide sequence ID" value="NZ_CP043875.1"/>
</dbReference>
<organism evidence="3 4">
    <name type="scientific">Methanochimaera problematica</name>
    <dbReference type="NCBI Taxonomy" id="2609417"/>
    <lineage>
        <taxon>Archaea</taxon>
        <taxon>Methanobacteriati</taxon>
        <taxon>Methanobacteriota</taxon>
        <taxon>Stenosarchaea group</taxon>
        <taxon>Methanomicrobia</taxon>
        <taxon>Methanomicrobiales</taxon>
        <taxon>Methanomicrobiaceae</taxon>
        <taxon>Methanochimaera</taxon>
    </lineage>
</organism>
<dbReference type="Pfam" id="PF00535">
    <property type="entry name" value="Glycos_transf_2"/>
    <property type="match status" value="1"/>
</dbReference>
<proteinExistence type="predicted"/>
<dbReference type="AlphaFoldDB" id="A0AA97FCM4"/>
<dbReference type="CDD" id="cd04179">
    <property type="entry name" value="DPM_DPG-synthase_like"/>
    <property type="match status" value="1"/>
</dbReference>
<sequence>MDIKKDEVCIFIPTLNEAPTIGELVNSFKEMGYTHIFVMDGKSTDKTVKIAEESGAIVKIQTGKGKGRAIIEAIDFIQQPYILMLDGDGTYLPEDSEKMLYPLFNGFDHVIGNRLDTFEPGALSNLNHFGNQVINYLFKVAHGEYLHDILSGYRAFTLDSVKRMSLKENGFEIETEISVETIRNQQKVSVVEIQYKPRPGTQTKLHPVRDGAKIISAVWRLARVSNPIFYFGVIGLFVSLIGLIAGIYVAVEWFAGTTHTELALLTVLLIIMGFQIFMFGVIADMLVSFNRELRREIQRLRPPNPPVK</sequence>
<dbReference type="Proteomes" id="UP001301797">
    <property type="component" value="Chromosome"/>
</dbReference>
<dbReference type="PANTHER" id="PTHR48090:SF7">
    <property type="entry name" value="RFBJ PROTEIN"/>
    <property type="match status" value="1"/>
</dbReference>
<dbReference type="GO" id="GO:0016757">
    <property type="term" value="F:glycosyltransferase activity"/>
    <property type="evidence" value="ECO:0007669"/>
    <property type="project" value="UniProtKB-KW"/>
</dbReference>
<accession>A0AA97FCM4</accession>
<keyword evidence="4" id="KW-1185">Reference proteome</keyword>
<feature type="domain" description="Glycosyltransferase 2-like" evidence="2">
    <location>
        <begin position="9"/>
        <end position="140"/>
    </location>
</feature>
<dbReference type="GeneID" id="85229466"/>
<dbReference type="KEGG" id="mefw:F1737_04775"/>
<dbReference type="InterPro" id="IPR001173">
    <property type="entry name" value="Glyco_trans_2-like"/>
</dbReference>
<evidence type="ECO:0000313" key="3">
    <source>
        <dbReference type="EMBL" id="WOF16067.1"/>
    </source>
</evidence>
<evidence type="ECO:0000313" key="4">
    <source>
        <dbReference type="Proteomes" id="UP001301797"/>
    </source>
</evidence>
<gene>
    <name evidence="3" type="primary">aglJ</name>
    <name evidence="3" type="ORF">F1737_04775</name>
</gene>
<protein>
    <submittedName>
        <fullName evidence="3">S-layer glycoprotein N-glycosyltransferase AglJ</fullName>
        <ecNumber evidence="3">2.4.1.-</ecNumber>
    </submittedName>
</protein>
<dbReference type="EC" id="2.4.1.-" evidence="3"/>
<dbReference type="InterPro" id="IPR026456">
    <property type="entry name" value="GCTrfase_AglJ"/>
</dbReference>
<feature type="transmembrane region" description="Helical" evidence="1">
    <location>
        <begin position="263"/>
        <end position="289"/>
    </location>
</feature>
<dbReference type="SUPFAM" id="SSF53448">
    <property type="entry name" value="Nucleotide-diphospho-sugar transferases"/>
    <property type="match status" value="1"/>
</dbReference>
<dbReference type="InterPro" id="IPR029044">
    <property type="entry name" value="Nucleotide-diphossugar_trans"/>
</dbReference>
<evidence type="ECO:0000259" key="2">
    <source>
        <dbReference type="Pfam" id="PF00535"/>
    </source>
</evidence>
<keyword evidence="1" id="KW-0472">Membrane</keyword>